<evidence type="ECO:0000256" key="6">
    <source>
        <dbReference type="ARBA" id="ARBA00023163"/>
    </source>
</evidence>
<dbReference type="PROSITE" id="PS50808">
    <property type="entry name" value="ZF_BED"/>
    <property type="match status" value="1"/>
</dbReference>
<accession>A0A914IHK5</accession>
<evidence type="ECO:0000256" key="3">
    <source>
        <dbReference type="ARBA" id="ARBA00022771"/>
    </source>
</evidence>
<dbReference type="AlphaFoldDB" id="A0A914IHK5"/>
<evidence type="ECO:0000313" key="11">
    <source>
        <dbReference type="WBParaSite" id="Gr19_v10_g9985.t1"/>
    </source>
</evidence>
<proteinExistence type="predicted"/>
<keyword evidence="2" id="KW-0479">Metal-binding</keyword>
<dbReference type="PANTHER" id="PTHR46481">
    <property type="entry name" value="ZINC FINGER BED DOMAIN-CONTAINING PROTEIN 4"/>
    <property type="match status" value="1"/>
</dbReference>
<dbReference type="GO" id="GO:0008270">
    <property type="term" value="F:zinc ion binding"/>
    <property type="evidence" value="ECO:0007669"/>
    <property type="project" value="UniProtKB-KW"/>
</dbReference>
<evidence type="ECO:0000256" key="7">
    <source>
        <dbReference type="ARBA" id="ARBA00023242"/>
    </source>
</evidence>
<dbReference type="SUPFAM" id="SSF53098">
    <property type="entry name" value="Ribonuclease H-like"/>
    <property type="match status" value="1"/>
</dbReference>
<dbReference type="GO" id="GO:0003677">
    <property type="term" value="F:DNA binding"/>
    <property type="evidence" value="ECO:0007669"/>
    <property type="project" value="InterPro"/>
</dbReference>
<evidence type="ECO:0000256" key="2">
    <source>
        <dbReference type="ARBA" id="ARBA00022723"/>
    </source>
</evidence>
<reference evidence="11" key="1">
    <citation type="submission" date="2022-11" db="UniProtKB">
        <authorList>
            <consortium name="WormBaseParasite"/>
        </authorList>
    </citation>
    <scope>IDENTIFICATION</scope>
</reference>
<dbReference type="GO" id="GO:0005634">
    <property type="term" value="C:nucleus"/>
    <property type="evidence" value="ECO:0007669"/>
    <property type="project" value="UniProtKB-SubCell"/>
</dbReference>
<keyword evidence="7" id="KW-0539">Nucleus</keyword>
<dbReference type="PANTHER" id="PTHR46481:SF10">
    <property type="entry name" value="ZINC FINGER BED DOMAIN-CONTAINING PROTEIN 39"/>
    <property type="match status" value="1"/>
</dbReference>
<feature type="domain" description="BED-type" evidence="9">
    <location>
        <begin position="5"/>
        <end position="57"/>
    </location>
</feature>
<keyword evidence="5" id="KW-0805">Transcription regulation</keyword>
<dbReference type="Pfam" id="PF02892">
    <property type="entry name" value="zf-BED"/>
    <property type="match status" value="1"/>
</dbReference>
<organism evidence="10 11">
    <name type="scientific">Globodera rostochiensis</name>
    <name type="common">Golden nematode worm</name>
    <name type="synonym">Heterodera rostochiensis</name>
    <dbReference type="NCBI Taxonomy" id="31243"/>
    <lineage>
        <taxon>Eukaryota</taxon>
        <taxon>Metazoa</taxon>
        <taxon>Ecdysozoa</taxon>
        <taxon>Nematoda</taxon>
        <taxon>Chromadorea</taxon>
        <taxon>Rhabditida</taxon>
        <taxon>Tylenchina</taxon>
        <taxon>Tylenchomorpha</taxon>
        <taxon>Tylenchoidea</taxon>
        <taxon>Heteroderidae</taxon>
        <taxon>Heteroderinae</taxon>
        <taxon>Globodera</taxon>
    </lineage>
</organism>
<evidence type="ECO:0000259" key="9">
    <source>
        <dbReference type="PROSITE" id="PS50808"/>
    </source>
</evidence>
<protein>
    <submittedName>
        <fullName evidence="11">BED-type domain-containing protein</fullName>
    </submittedName>
</protein>
<dbReference type="InterPro" id="IPR003656">
    <property type="entry name" value="Znf_BED"/>
</dbReference>
<sequence length="415" mass="47957">MVNPCDKSSWWFYFDRTGKTRAKCKHCPTEIEQGRTKSTAKLEWHLKTKHPIIYQVKNKAKKEQKEAKKEVLQNKLNFITPCTEQTQAFQMPKERMRRNVPHHQLNLEQIREPLRQLIKRFRNGQKMVKKTTETEDLVMIMMRGRRYYREVVLPRVLERLRAKMLEEIKSVDWLSITSDIWSSKDYNHSLLAITAHFIDLAARPQFRVIATVPLKEIHKTGQIISGHLLKALKEVQIDKAKIHLFLRDGASNMVLAAQTAGFDSFHCFLHIINLAIKILLKLRDPLQPPETFELCDAIVAKLDSLFSGWERKKFLICATVLDPRVKLKLFEHLRERARAWLSGDLRLMTNSVGSILRARADSGPISENDVFAEMIDDADSIGFTVRRPHNRTGCLYVEHAGTGPISRISSNQTGD</sequence>
<evidence type="ECO:0000313" key="10">
    <source>
        <dbReference type="Proteomes" id="UP000887572"/>
    </source>
</evidence>
<dbReference type="WBParaSite" id="Gr19_v10_g9985.t1">
    <property type="protein sequence ID" value="Gr19_v10_g9985.t1"/>
    <property type="gene ID" value="Gr19_v10_g9985"/>
</dbReference>
<dbReference type="InterPro" id="IPR052035">
    <property type="entry name" value="ZnF_BED_domain_contain"/>
</dbReference>
<evidence type="ECO:0000256" key="4">
    <source>
        <dbReference type="ARBA" id="ARBA00022833"/>
    </source>
</evidence>
<keyword evidence="4" id="KW-0862">Zinc</keyword>
<name>A0A914IHK5_GLORO</name>
<keyword evidence="6" id="KW-0804">Transcription</keyword>
<keyword evidence="10" id="KW-1185">Reference proteome</keyword>
<evidence type="ECO:0000256" key="5">
    <source>
        <dbReference type="ARBA" id="ARBA00023015"/>
    </source>
</evidence>
<dbReference type="Proteomes" id="UP000887572">
    <property type="component" value="Unplaced"/>
</dbReference>
<dbReference type="InterPro" id="IPR012337">
    <property type="entry name" value="RNaseH-like_sf"/>
</dbReference>
<keyword evidence="3 8" id="KW-0863">Zinc-finger</keyword>
<evidence type="ECO:0000256" key="8">
    <source>
        <dbReference type="PROSITE-ProRule" id="PRU00027"/>
    </source>
</evidence>
<comment type="subcellular location">
    <subcellularLocation>
        <location evidence="1">Nucleus</location>
    </subcellularLocation>
</comment>
<evidence type="ECO:0000256" key="1">
    <source>
        <dbReference type="ARBA" id="ARBA00004123"/>
    </source>
</evidence>